<dbReference type="AlphaFoldDB" id="A0A4R5VWJ3"/>
<evidence type="ECO:0000256" key="5">
    <source>
        <dbReference type="PIRSR" id="PIRSR006278-2"/>
    </source>
</evidence>
<keyword evidence="3 5" id="KW-0663">Pyridoxal phosphate</keyword>
<dbReference type="InterPro" id="IPR001926">
    <property type="entry name" value="TrpB-like_PALP"/>
</dbReference>
<dbReference type="OrthoDB" id="9801249at2"/>
<comment type="caution">
    <text evidence="7">The sequence shown here is derived from an EMBL/GenBank/DDBJ whole genome shotgun (WGS) entry which is preliminary data.</text>
</comment>
<proteinExistence type="inferred from homology"/>
<reference evidence="7 8" key="1">
    <citation type="submission" date="2019-03" db="EMBL/GenBank/DDBJ databases">
        <title>Sapientia aquatica gen. nov., sp. nov., isolated from a crater lake.</title>
        <authorList>
            <person name="Felfoldi T."/>
            <person name="Szabo A."/>
            <person name="Toth E."/>
            <person name="Schumann P."/>
            <person name="Keki Z."/>
            <person name="Marialigeti K."/>
            <person name="Mathe I."/>
        </authorList>
    </citation>
    <scope>NUCLEOTIDE SEQUENCE [LARGE SCALE GENOMIC DNA]</scope>
    <source>
        <strain evidence="7 8">SA-152</strain>
    </source>
</reference>
<evidence type="ECO:0000256" key="2">
    <source>
        <dbReference type="ARBA" id="ARBA00008639"/>
    </source>
</evidence>
<evidence type="ECO:0000256" key="4">
    <source>
        <dbReference type="PIRSR" id="PIRSR006278-1"/>
    </source>
</evidence>
<dbReference type="InterPro" id="IPR027278">
    <property type="entry name" value="ACCD_DCysDesulf"/>
</dbReference>
<keyword evidence="8" id="KW-1185">Reference proteome</keyword>
<feature type="active site" description="Nucleophile" evidence="4">
    <location>
        <position position="70"/>
    </location>
</feature>
<comment type="similarity">
    <text evidence="2">Belongs to the ACC deaminase/D-cysteine desulfhydrase family.</text>
</comment>
<protein>
    <submittedName>
        <fullName evidence="7">Pyridoxal-phosphate dependent enzyme</fullName>
    </submittedName>
</protein>
<dbReference type="EMBL" id="SMYL01000011">
    <property type="protein sequence ID" value="TDK62594.1"/>
    <property type="molecule type" value="Genomic_DNA"/>
</dbReference>
<dbReference type="Proteomes" id="UP000294829">
    <property type="component" value="Unassembled WGS sequence"/>
</dbReference>
<comment type="cofactor">
    <cofactor evidence="1">
        <name>pyridoxal 5'-phosphate</name>
        <dbReference type="ChEBI" id="CHEBI:597326"/>
    </cofactor>
</comment>
<feature type="modified residue" description="N6-(pyridoxal phosphate)lysine" evidence="5">
    <location>
        <position position="39"/>
    </location>
</feature>
<sequence>MFFDAPPSPLQLLEHSELVGMPIWIKRDDLLHPIVSGNKFRKLKYPLLRIAQQLDSPSPPTLVTMGGMWSNHLHATAFAAQAFGYQSIGLIRGDSGVNSATLDDCRQQGMQLQFVDRTSYRRLRTEPLFWQQLLPDFSCRLQQFHWLPEGGSDPDALRGVAEIVGELELQQPKLPDVIMVACGTAATLAGLLAGLKGRSTVVGVAVLKNAEYLRGEVTRLLKHAGYPDYQNYQLLTDFHHGGYAKSSFALQQFCLQFCEQSAIMIEPVYTGKVFYALRELVKSGYFAPQTSIAVIHTGGLQGARGSLRV</sequence>
<dbReference type="RefSeq" id="WP_133330545.1">
    <property type="nucleotide sequence ID" value="NZ_SMYL01000011.1"/>
</dbReference>
<dbReference type="PIRSF" id="PIRSF006278">
    <property type="entry name" value="ACCD_DCysDesulf"/>
    <property type="match status" value="1"/>
</dbReference>
<feature type="domain" description="Tryptophan synthase beta chain-like PALP" evidence="6">
    <location>
        <begin position="7"/>
        <end position="298"/>
    </location>
</feature>
<dbReference type="Pfam" id="PF00291">
    <property type="entry name" value="PALP"/>
    <property type="match status" value="1"/>
</dbReference>
<dbReference type="PANTHER" id="PTHR43780:SF2">
    <property type="entry name" value="1-AMINOCYCLOPROPANE-1-CARBOXYLATE DEAMINASE-RELATED"/>
    <property type="match status" value="1"/>
</dbReference>
<evidence type="ECO:0000256" key="3">
    <source>
        <dbReference type="ARBA" id="ARBA00022898"/>
    </source>
</evidence>
<accession>A0A4R5VWJ3</accession>
<dbReference type="GO" id="GO:0019148">
    <property type="term" value="F:D-cysteine desulfhydrase activity"/>
    <property type="evidence" value="ECO:0007669"/>
    <property type="project" value="TreeGrafter"/>
</dbReference>
<evidence type="ECO:0000313" key="8">
    <source>
        <dbReference type="Proteomes" id="UP000294829"/>
    </source>
</evidence>
<evidence type="ECO:0000259" key="6">
    <source>
        <dbReference type="Pfam" id="PF00291"/>
    </source>
</evidence>
<dbReference type="SUPFAM" id="SSF53686">
    <property type="entry name" value="Tryptophan synthase beta subunit-like PLP-dependent enzymes"/>
    <property type="match status" value="1"/>
</dbReference>
<dbReference type="Gene3D" id="3.40.50.1100">
    <property type="match status" value="2"/>
</dbReference>
<dbReference type="InterPro" id="IPR036052">
    <property type="entry name" value="TrpB-like_PALP_sf"/>
</dbReference>
<evidence type="ECO:0000313" key="7">
    <source>
        <dbReference type="EMBL" id="TDK62594.1"/>
    </source>
</evidence>
<gene>
    <name evidence="7" type="ORF">E2I14_16450</name>
</gene>
<evidence type="ECO:0000256" key="1">
    <source>
        <dbReference type="ARBA" id="ARBA00001933"/>
    </source>
</evidence>
<dbReference type="PANTHER" id="PTHR43780">
    <property type="entry name" value="1-AMINOCYCLOPROPANE-1-CARBOXYLATE DEAMINASE-RELATED"/>
    <property type="match status" value="1"/>
</dbReference>
<organism evidence="7 8">
    <name type="scientific">Sapientia aquatica</name>
    <dbReference type="NCBI Taxonomy" id="1549640"/>
    <lineage>
        <taxon>Bacteria</taxon>
        <taxon>Pseudomonadati</taxon>
        <taxon>Pseudomonadota</taxon>
        <taxon>Betaproteobacteria</taxon>
        <taxon>Burkholderiales</taxon>
        <taxon>Oxalobacteraceae</taxon>
        <taxon>Sapientia</taxon>
    </lineage>
</organism>
<name>A0A4R5VWJ3_9BURK</name>